<protein>
    <submittedName>
        <fullName evidence="1">Uncharacterized protein</fullName>
    </submittedName>
</protein>
<proteinExistence type="predicted"/>
<name>A0AAD6S406_9AGAR</name>
<dbReference type="EMBL" id="JARJCM010000272">
    <property type="protein sequence ID" value="KAJ7020147.1"/>
    <property type="molecule type" value="Genomic_DNA"/>
</dbReference>
<organism evidence="1 2">
    <name type="scientific">Mycena alexandri</name>
    <dbReference type="NCBI Taxonomy" id="1745969"/>
    <lineage>
        <taxon>Eukaryota</taxon>
        <taxon>Fungi</taxon>
        <taxon>Dikarya</taxon>
        <taxon>Basidiomycota</taxon>
        <taxon>Agaricomycotina</taxon>
        <taxon>Agaricomycetes</taxon>
        <taxon>Agaricomycetidae</taxon>
        <taxon>Agaricales</taxon>
        <taxon>Marasmiineae</taxon>
        <taxon>Mycenaceae</taxon>
        <taxon>Mycena</taxon>
    </lineage>
</organism>
<sequence>MVNAAGLNGRPIIEYPPDDVLRAAFNQYARENSGSGLGVTDQLARLKLEFELTMEKGSLYRLRKRLGIESVRRPKPRTEIELRQAVVDLKAGDVSGGWGVTQTKGRLANSKEHVLIPRDSLRLILHDEYEHEFDGRFVGKKKKLKHRVPLKALGPYHQEHSDGHEKMSEQGLDIGAGIHLPIYASKDQFCAFLHSLLLMPNVRNAQAIAHYYLDLVEDRGCLISMQLTTDMGNEVNEMHKIHQALRDEVAPEFVPPQWPHSVKESSIDNTPIEGFWRWLRNGEGHSTKMTIQSGAASGIFLPHDAIHRQTFYWLWVPLLQEGLDRFREYWNNHRLKNSKGKLNAAGSSPRNMLINPTSVVPTAVNVSIRVNRESIHRLREAYGGAAARDKAFRFVSREFAAEADGAYVDLGCPAITLLTAWSVFEQVVAELNKRIENLE</sequence>
<comment type="caution">
    <text evidence="1">The sequence shown here is derived from an EMBL/GenBank/DDBJ whole genome shotgun (WGS) entry which is preliminary data.</text>
</comment>
<dbReference type="Proteomes" id="UP001218188">
    <property type="component" value="Unassembled WGS sequence"/>
</dbReference>
<gene>
    <name evidence="1" type="ORF">C8F04DRAFT_1403836</name>
</gene>
<reference evidence="1" key="1">
    <citation type="submission" date="2023-03" db="EMBL/GenBank/DDBJ databases">
        <title>Massive genome expansion in bonnet fungi (Mycena s.s.) driven by repeated elements and novel gene families across ecological guilds.</title>
        <authorList>
            <consortium name="Lawrence Berkeley National Laboratory"/>
            <person name="Harder C.B."/>
            <person name="Miyauchi S."/>
            <person name="Viragh M."/>
            <person name="Kuo A."/>
            <person name="Thoen E."/>
            <person name="Andreopoulos B."/>
            <person name="Lu D."/>
            <person name="Skrede I."/>
            <person name="Drula E."/>
            <person name="Henrissat B."/>
            <person name="Morin E."/>
            <person name="Kohler A."/>
            <person name="Barry K."/>
            <person name="LaButti K."/>
            <person name="Morin E."/>
            <person name="Salamov A."/>
            <person name="Lipzen A."/>
            <person name="Mereny Z."/>
            <person name="Hegedus B."/>
            <person name="Baldrian P."/>
            <person name="Stursova M."/>
            <person name="Weitz H."/>
            <person name="Taylor A."/>
            <person name="Grigoriev I.V."/>
            <person name="Nagy L.G."/>
            <person name="Martin F."/>
            <person name="Kauserud H."/>
        </authorList>
    </citation>
    <scope>NUCLEOTIDE SEQUENCE</scope>
    <source>
        <strain evidence="1">CBHHK200</strain>
    </source>
</reference>
<dbReference type="AlphaFoldDB" id="A0AAD6S406"/>
<keyword evidence="2" id="KW-1185">Reference proteome</keyword>
<evidence type="ECO:0000313" key="1">
    <source>
        <dbReference type="EMBL" id="KAJ7020147.1"/>
    </source>
</evidence>
<evidence type="ECO:0000313" key="2">
    <source>
        <dbReference type="Proteomes" id="UP001218188"/>
    </source>
</evidence>
<accession>A0AAD6S406</accession>